<proteinExistence type="predicted"/>
<dbReference type="EMBL" id="KF900463">
    <property type="protein sequence ID" value="AIE95858.1"/>
    <property type="molecule type" value="Genomic_DNA"/>
</dbReference>
<name>A0A075FX06_9ARCH</name>
<accession>A0A075FX06</accession>
<dbReference type="SUPFAM" id="SSF55909">
    <property type="entry name" value="Pentein"/>
    <property type="match status" value="1"/>
</dbReference>
<dbReference type="PANTHER" id="PTHR10784">
    <property type="entry name" value="TRANSLATION INITIATION FACTOR 6"/>
    <property type="match status" value="1"/>
</dbReference>
<dbReference type="Pfam" id="PF01912">
    <property type="entry name" value="eIF-6"/>
    <property type="match status" value="1"/>
</dbReference>
<organism evidence="3">
    <name type="scientific">uncultured marine thaumarchaeote AD1000_70_G10</name>
    <dbReference type="NCBI Taxonomy" id="1455934"/>
    <lineage>
        <taxon>Archaea</taxon>
        <taxon>Nitrososphaerota</taxon>
        <taxon>environmental samples</taxon>
    </lineage>
</organism>
<evidence type="ECO:0000256" key="2">
    <source>
        <dbReference type="ARBA" id="ARBA00022917"/>
    </source>
</evidence>
<keyword evidence="2" id="KW-0648">Protein biosynthesis</keyword>
<dbReference type="Gene3D" id="3.75.10.10">
    <property type="entry name" value="L-arginine/glycine Amidinotransferase, Chain A"/>
    <property type="match status" value="1"/>
</dbReference>
<protein>
    <submittedName>
        <fullName evidence="3">Translation initiation factor IF-6</fullName>
    </submittedName>
</protein>
<evidence type="ECO:0000256" key="1">
    <source>
        <dbReference type="ARBA" id="ARBA00022540"/>
    </source>
</evidence>
<reference evidence="3" key="1">
    <citation type="journal article" date="2014" name="Genome Biol. Evol.">
        <title>Pangenome evidence for extensive interdomain horizontal transfer affecting lineage core and shell genes in uncultured planktonic thaumarchaeota and euryarchaeota.</title>
        <authorList>
            <person name="Deschamps P."/>
            <person name="Zivanovic Y."/>
            <person name="Moreira D."/>
            <person name="Rodriguez-Valera F."/>
            <person name="Lopez-Garcia P."/>
        </authorList>
    </citation>
    <scope>NUCLEOTIDE SEQUENCE</scope>
</reference>
<keyword evidence="1 3" id="KW-0396">Initiation factor</keyword>
<evidence type="ECO:0000313" key="3">
    <source>
        <dbReference type="EMBL" id="AIE95858.1"/>
    </source>
</evidence>
<dbReference type="AlphaFoldDB" id="A0A075FX06"/>
<sequence>MNSNGIIVSKLIEGYEEEVIEKETGLSIQKLDSRFTSAGNLIAANDYGAIVSSLIGDDEAKNISKILKVPVKRMNIASMYLMGAMIKATNMGAVAHPIINDNNLKIIRDVLQVDVKNATINRGVPYVSSGIISNSENILVGNQTSGPELVTVSSAFGI</sequence>
<dbReference type="SMART" id="SM00654">
    <property type="entry name" value="eIF6"/>
    <property type="match status" value="1"/>
</dbReference>
<dbReference type="InterPro" id="IPR002769">
    <property type="entry name" value="eIF6"/>
</dbReference>
<dbReference type="GO" id="GO:0003743">
    <property type="term" value="F:translation initiation factor activity"/>
    <property type="evidence" value="ECO:0007669"/>
    <property type="project" value="UniProtKB-KW"/>
</dbReference>
<dbReference type="GO" id="GO:0042256">
    <property type="term" value="P:cytosolic ribosome assembly"/>
    <property type="evidence" value="ECO:0007669"/>
    <property type="project" value="InterPro"/>
</dbReference>
<dbReference type="GO" id="GO:0043022">
    <property type="term" value="F:ribosome binding"/>
    <property type="evidence" value="ECO:0007669"/>
    <property type="project" value="InterPro"/>
</dbReference>